<dbReference type="EMBL" id="RCBY01000207">
    <property type="protein sequence ID" value="RQH28513.1"/>
    <property type="molecule type" value="Genomic_DNA"/>
</dbReference>
<evidence type="ECO:0000313" key="2">
    <source>
        <dbReference type="EMBL" id="RQH28513.1"/>
    </source>
</evidence>
<dbReference type="InterPro" id="IPR036186">
    <property type="entry name" value="Serpin_sf"/>
</dbReference>
<proteinExistence type="predicted"/>
<name>A0A3N6PKZ8_9CYAN</name>
<reference evidence="2 3" key="1">
    <citation type="journal article" date="2018" name="ACS Chem. Biol.">
        <title>Ketoreductase domain dysfunction expands chemodiversity: malyngamide biosynthesis in the cyanobacterium Okeania hirsuta.</title>
        <authorList>
            <person name="Moss N.A."/>
            <person name="Leao T."/>
            <person name="Rankin M."/>
            <person name="McCullough T.M."/>
            <person name="Qu P."/>
            <person name="Korobeynikov A."/>
            <person name="Smith J.L."/>
            <person name="Gerwick L."/>
            <person name="Gerwick W.H."/>
        </authorList>
    </citation>
    <scope>NUCLEOTIDE SEQUENCE [LARGE SCALE GENOMIC DNA]</scope>
    <source>
        <strain evidence="2 3">PAB10Feb10-1</strain>
    </source>
</reference>
<accession>A0A3N6PKZ8</accession>
<evidence type="ECO:0000313" key="3">
    <source>
        <dbReference type="Proteomes" id="UP000269154"/>
    </source>
</evidence>
<dbReference type="OrthoDB" id="9764871at2"/>
<comment type="caution">
    <text evidence="2">The sequence shown here is derived from an EMBL/GenBank/DDBJ whole genome shotgun (WGS) entry which is preliminary data.</text>
</comment>
<keyword evidence="3" id="KW-1185">Reference proteome</keyword>
<dbReference type="AlphaFoldDB" id="A0A3N6PKZ8"/>
<organism evidence="2 3">
    <name type="scientific">Okeania hirsuta</name>
    <dbReference type="NCBI Taxonomy" id="1458930"/>
    <lineage>
        <taxon>Bacteria</taxon>
        <taxon>Bacillati</taxon>
        <taxon>Cyanobacteriota</taxon>
        <taxon>Cyanophyceae</taxon>
        <taxon>Oscillatoriophycideae</taxon>
        <taxon>Oscillatoriales</taxon>
        <taxon>Microcoleaceae</taxon>
        <taxon>Okeania</taxon>
    </lineage>
</organism>
<feature type="domain" description="Serpin" evidence="1">
    <location>
        <begin position="3"/>
        <end position="65"/>
    </location>
</feature>
<dbReference type="InterPro" id="IPR042185">
    <property type="entry name" value="Serpin_sf_2"/>
</dbReference>
<gene>
    <name evidence="2" type="ORF">D5R40_25505</name>
</gene>
<protein>
    <recommendedName>
        <fullName evidence="1">Serpin domain-containing protein</fullName>
    </recommendedName>
</protein>
<dbReference type="Gene3D" id="2.30.39.10">
    <property type="entry name" value="Alpha-1-antitrypsin, domain 1"/>
    <property type="match status" value="1"/>
</dbReference>
<dbReference type="SUPFAM" id="SSF56574">
    <property type="entry name" value="Serpins"/>
    <property type="match status" value="1"/>
</dbReference>
<dbReference type="Proteomes" id="UP000269154">
    <property type="component" value="Unassembled WGS sequence"/>
</dbReference>
<dbReference type="InterPro" id="IPR023796">
    <property type="entry name" value="Serpin_dom"/>
</dbReference>
<evidence type="ECO:0000259" key="1">
    <source>
        <dbReference type="Pfam" id="PF00079"/>
    </source>
</evidence>
<dbReference type="Pfam" id="PF00079">
    <property type="entry name" value="Serpin"/>
    <property type="match status" value="1"/>
</dbReference>
<sequence>MEKQHPTMFKLSQYSYYENQTFQAISLPYGEGRVSMYVFLPKEEIGLEKFHQTLNEENWENWMLKFDGIFLILFLPKEEIGLEKFHQTLNEENWENWMLKFESQ</sequence>